<proteinExistence type="predicted"/>
<evidence type="ECO:0000256" key="1">
    <source>
        <dbReference type="SAM" id="Phobius"/>
    </source>
</evidence>
<evidence type="ECO:0000313" key="2">
    <source>
        <dbReference type="EMBL" id="TDQ09863.1"/>
    </source>
</evidence>
<feature type="transmembrane region" description="Helical" evidence="1">
    <location>
        <begin position="143"/>
        <end position="168"/>
    </location>
</feature>
<dbReference type="Pfam" id="PF19992">
    <property type="entry name" value="DUF6427"/>
    <property type="match status" value="1"/>
</dbReference>
<feature type="transmembrane region" description="Helical" evidence="1">
    <location>
        <begin position="258"/>
        <end position="276"/>
    </location>
</feature>
<accession>A0A4R6SXG7</accession>
<evidence type="ECO:0008006" key="4">
    <source>
        <dbReference type="Google" id="ProtNLM"/>
    </source>
</evidence>
<dbReference type="InterPro" id="IPR045625">
    <property type="entry name" value="DUF6427"/>
</dbReference>
<feature type="transmembrane region" description="Helical" evidence="1">
    <location>
        <begin position="307"/>
        <end position="325"/>
    </location>
</feature>
<name>A0A4R6SXG7_9SPHI</name>
<feature type="transmembrane region" description="Helical" evidence="1">
    <location>
        <begin position="55"/>
        <end position="75"/>
    </location>
</feature>
<dbReference type="EMBL" id="SNYC01000004">
    <property type="protein sequence ID" value="TDQ09863.1"/>
    <property type="molecule type" value="Genomic_DNA"/>
</dbReference>
<keyword evidence="1" id="KW-0812">Transmembrane</keyword>
<feature type="transmembrane region" description="Helical" evidence="1">
    <location>
        <begin position="228"/>
        <end position="246"/>
    </location>
</feature>
<sequence>MINQFRNLNPINLLLLFAYTFFMRMAIFAELPSALQFEFLEPYAKFLIHIPIGEVLSPATNVFFAAIIIYVQAILFNRVINNHVLLTKPGYLPALLYITSASLFMPFLVLSPTLICNFLLIWIMDKFLKIGKSTTAIMPMFDIGMIIAIGTLIYFPFIVMLVMIWLTLLLYRSFDLREWLSGLVGFLTIFFFLAVYYYWNDSISMFYKIWLPLGNKFPSVFKINYDDYLVLVPVLVMLILASLQLRENFFRSFISTRKAFQMLFFMFLVGLVSFYTKPDFRLHHFLLCVPPGAVLLAYYFSNATKRWFYESLFLIFVVTIQYFLFV</sequence>
<dbReference type="Proteomes" id="UP000295620">
    <property type="component" value="Unassembled WGS sequence"/>
</dbReference>
<evidence type="ECO:0000313" key="3">
    <source>
        <dbReference type="Proteomes" id="UP000295620"/>
    </source>
</evidence>
<dbReference type="AlphaFoldDB" id="A0A4R6SXG7"/>
<gene>
    <name evidence="2" type="ORF">ATK78_2022</name>
</gene>
<reference evidence="2 3" key="1">
    <citation type="submission" date="2019-03" db="EMBL/GenBank/DDBJ databases">
        <title>Genomic Encyclopedia of Archaeal and Bacterial Type Strains, Phase II (KMG-II): from individual species to whole genera.</title>
        <authorList>
            <person name="Goeker M."/>
        </authorList>
    </citation>
    <scope>NUCLEOTIDE SEQUENCE [LARGE SCALE GENOMIC DNA]</scope>
    <source>
        <strain evidence="2 3">DSM 19035</strain>
    </source>
</reference>
<comment type="caution">
    <text evidence="2">The sequence shown here is derived from an EMBL/GenBank/DDBJ whole genome shotgun (WGS) entry which is preliminary data.</text>
</comment>
<feature type="transmembrane region" description="Helical" evidence="1">
    <location>
        <begin position="12"/>
        <end position="35"/>
    </location>
</feature>
<keyword evidence="3" id="KW-1185">Reference proteome</keyword>
<dbReference type="OrthoDB" id="1115611at2"/>
<protein>
    <recommendedName>
        <fullName evidence="4">Beta-carotene 15,15'-monooxygenase</fullName>
    </recommendedName>
</protein>
<dbReference type="RefSeq" id="WP_133575915.1">
    <property type="nucleotide sequence ID" value="NZ_SNYC01000004.1"/>
</dbReference>
<feature type="transmembrane region" description="Helical" evidence="1">
    <location>
        <begin position="95"/>
        <end position="123"/>
    </location>
</feature>
<keyword evidence="1" id="KW-0472">Membrane</keyword>
<keyword evidence="1" id="KW-1133">Transmembrane helix</keyword>
<feature type="transmembrane region" description="Helical" evidence="1">
    <location>
        <begin position="180"/>
        <end position="199"/>
    </location>
</feature>
<organism evidence="2 3">
    <name type="scientific">Pedobacter metabolipauper</name>
    <dbReference type="NCBI Taxonomy" id="425513"/>
    <lineage>
        <taxon>Bacteria</taxon>
        <taxon>Pseudomonadati</taxon>
        <taxon>Bacteroidota</taxon>
        <taxon>Sphingobacteriia</taxon>
        <taxon>Sphingobacteriales</taxon>
        <taxon>Sphingobacteriaceae</taxon>
        <taxon>Pedobacter</taxon>
    </lineage>
</organism>
<feature type="transmembrane region" description="Helical" evidence="1">
    <location>
        <begin position="282"/>
        <end position="300"/>
    </location>
</feature>